<feature type="region of interest" description="Disordered" evidence="1">
    <location>
        <begin position="96"/>
        <end position="120"/>
    </location>
</feature>
<dbReference type="RefSeq" id="WP_382186081.1">
    <property type="nucleotide sequence ID" value="NZ_JBHSZI010000001.1"/>
</dbReference>
<proteinExistence type="predicted"/>
<dbReference type="InterPro" id="IPR055775">
    <property type="entry name" value="DUF7351"/>
</dbReference>
<name>A0ABD5W0N9_9EURY</name>
<protein>
    <recommendedName>
        <fullName evidence="2">DUF7351 domain-containing protein</fullName>
    </recommendedName>
</protein>
<reference evidence="3 4" key="1">
    <citation type="journal article" date="2019" name="Int. J. Syst. Evol. Microbiol.">
        <title>The Global Catalogue of Microorganisms (GCM) 10K type strain sequencing project: providing services to taxonomists for standard genome sequencing and annotation.</title>
        <authorList>
            <consortium name="The Broad Institute Genomics Platform"/>
            <consortium name="The Broad Institute Genome Sequencing Center for Infectious Disease"/>
            <person name="Wu L."/>
            <person name="Ma J."/>
        </authorList>
    </citation>
    <scope>NUCLEOTIDE SEQUENCE [LARGE SCALE GENOMIC DNA]</scope>
    <source>
        <strain evidence="3 4">JCM 30072</strain>
    </source>
</reference>
<organism evidence="3 4">
    <name type="scientific">Halovenus salina</name>
    <dbReference type="NCBI Taxonomy" id="1510225"/>
    <lineage>
        <taxon>Archaea</taxon>
        <taxon>Methanobacteriati</taxon>
        <taxon>Methanobacteriota</taxon>
        <taxon>Stenosarchaea group</taxon>
        <taxon>Halobacteria</taxon>
        <taxon>Halobacteriales</taxon>
        <taxon>Haloarculaceae</taxon>
        <taxon>Halovenus</taxon>
    </lineage>
</organism>
<keyword evidence="4" id="KW-1185">Reference proteome</keyword>
<sequence>MTPETADDRSAVQFSCDCSRCRAGVDCPATLAVIDHAAVVSFYDDHGQDVTERPLWNVGPEWRERLLSTDPWCLLVSTQLEGDLLELYVRADGTVHDHRRRDGDTATQRETTDIGDDAAA</sequence>
<evidence type="ECO:0000313" key="4">
    <source>
        <dbReference type="Proteomes" id="UP001596445"/>
    </source>
</evidence>
<evidence type="ECO:0000256" key="1">
    <source>
        <dbReference type="SAM" id="MobiDB-lite"/>
    </source>
</evidence>
<comment type="caution">
    <text evidence="3">The sequence shown here is derived from an EMBL/GenBank/DDBJ whole genome shotgun (WGS) entry which is preliminary data.</text>
</comment>
<dbReference type="AlphaFoldDB" id="A0ABD5W0N9"/>
<evidence type="ECO:0000259" key="2">
    <source>
        <dbReference type="Pfam" id="PF24042"/>
    </source>
</evidence>
<accession>A0ABD5W0N9</accession>
<dbReference type="Proteomes" id="UP001596445">
    <property type="component" value="Unassembled WGS sequence"/>
</dbReference>
<dbReference type="Pfam" id="PF24042">
    <property type="entry name" value="DUF7351"/>
    <property type="match status" value="1"/>
</dbReference>
<dbReference type="EMBL" id="JBHSZI010000001">
    <property type="protein sequence ID" value="MFC7059120.1"/>
    <property type="molecule type" value="Genomic_DNA"/>
</dbReference>
<feature type="domain" description="DUF7351" evidence="2">
    <location>
        <begin position="7"/>
        <end position="95"/>
    </location>
</feature>
<evidence type="ECO:0000313" key="3">
    <source>
        <dbReference type="EMBL" id="MFC7059120.1"/>
    </source>
</evidence>
<gene>
    <name evidence="3" type="ORF">ACFQQG_14180</name>
</gene>